<dbReference type="InterPro" id="IPR036521">
    <property type="entry name" value="SRP19-like_sf"/>
</dbReference>
<keyword evidence="6" id="KW-0472">Membrane</keyword>
<dbReference type="PANTHER" id="PTHR17453:SF0">
    <property type="entry name" value="SIGNAL RECOGNITION PARTICLE 19 KDA PROTEIN"/>
    <property type="match status" value="1"/>
</dbReference>
<feature type="compositionally biased region" description="Low complexity" evidence="5">
    <location>
        <begin position="173"/>
        <end position="185"/>
    </location>
</feature>
<keyword evidence="4" id="KW-0687">Ribonucleoprotein</keyword>
<keyword evidence="2" id="KW-0963">Cytoplasm</keyword>
<feature type="compositionally biased region" description="Polar residues" evidence="5">
    <location>
        <begin position="556"/>
        <end position="570"/>
    </location>
</feature>
<feature type="region of interest" description="Disordered" evidence="5">
    <location>
        <begin position="745"/>
        <end position="795"/>
    </location>
</feature>
<evidence type="ECO:0000313" key="7">
    <source>
        <dbReference type="EMBL" id="KAG9327841.1"/>
    </source>
</evidence>
<reference evidence="7" key="1">
    <citation type="submission" date="2021-07" db="EMBL/GenBank/DDBJ databases">
        <title>Draft genome of Mortierella alpina, strain LL118, isolated from an aspen leaf litter sample.</title>
        <authorList>
            <person name="Yang S."/>
            <person name="Vinatzer B.A."/>
        </authorList>
    </citation>
    <scope>NUCLEOTIDE SEQUENCE</scope>
    <source>
        <strain evidence="7">LL118</strain>
    </source>
</reference>
<evidence type="ECO:0000256" key="1">
    <source>
        <dbReference type="ARBA" id="ARBA00004496"/>
    </source>
</evidence>
<comment type="caution">
    <text evidence="7">The sequence shown here is derived from an EMBL/GenBank/DDBJ whole genome shotgun (WGS) entry which is preliminary data.</text>
</comment>
<comment type="subcellular location">
    <subcellularLocation>
        <location evidence="1">Cytoplasm</location>
    </subcellularLocation>
</comment>
<dbReference type="GO" id="GO:0008312">
    <property type="term" value="F:7S RNA binding"/>
    <property type="evidence" value="ECO:0007669"/>
    <property type="project" value="InterPro"/>
</dbReference>
<dbReference type="EMBL" id="JAIFTL010000001">
    <property type="protein sequence ID" value="KAG9327841.1"/>
    <property type="molecule type" value="Genomic_DNA"/>
</dbReference>
<dbReference type="SUPFAM" id="SSF69695">
    <property type="entry name" value="SRP19"/>
    <property type="match status" value="1"/>
</dbReference>
<dbReference type="AlphaFoldDB" id="A0A9P8IFE4"/>
<feature type="compositionally biased region" description="Polar residues" evidence="5">
    <location>
        <begin position="222"/>
        <end position="234"/>
    </location>
</feature>
<proteinExistence type="predicted"/>
<dbReference type="Proteomes" id="UP000717515">
    <property type="component" value="Unassembled WGS sequence"/>
</dbReference>
<dbReference type="GO" id="GO:0005786">
    <property type="term" value="C:signal recognition particle, endoplasmic reticulum targeting"/>
    <property type="evidence" value="ECO:0007669"/>
    <property type="project" value="UniProtKB-KW"/>
</dbReference>
<evidence type="ECO:0000256" key="6">
    <source>
        <dbReference type="SAM" id="Phobius"/>
    </source>
</evidence>
<dbReference type="GO" id="GO:0006617">
    <property type="term" value="P:SRP-dependent cotranslational protein targeting to membrane, signal sequence recognition"/>
    <property type="evidence" value="ECO:0007669"/>
    <property type="project" value="TreeGrafter"/>
</dbReference>
<keyword evidence="6" id="KW-0812">Transmembrane</keyword>
<dbReference type="InterPro" id="IPR002778">
    <property type="entry name" value="Signal_recog_particle_SRP19"/>
</dbReference>
<evidence type="ECO:0000256" key="4">
    <source>
        <dbReference type="ARBA" id="ARBA00023274"/>
    </source>
</evidence>
<evidence type="ECO:0000256" key="5">
    <source>
        <dbReference type="SAM" id="MobiDB-lite"/>
    </source>
</evidence>
<feature type="compositionally biased region" description="Low complexity" evidence="5">
    <location>
        <begin position="758"/>
        <end position="773"/>
    </location>
</feature>
<gene>
    <name evidence="7" type="ORF">KVV02_000287</name>
</gene>
<feature type="compositionally biased region" description="Polar residues" evidence="5">
    <location>
        <begin position="101"/>
        <end position="111"/>
    </location>
</feature>
<feature type="compositionally biased region" description="Polar residues" evidence="5">
    <location>
        <begin position="129"/>
        <end position="151"/>
    </location>
</feature>
<feature type="region of interest" description="Disordered" evidence="5">
    <location>
        <begin position="207"/>
        <end position="237"/>
    </location>
</feature>
<accession>A0A9P8IFE4</accession>
<keyword evidence="3" id="KW-0733">Signal recognition particle</keyword>
<keyword evidence="6" id="KW-1133">Transmembrane helix</keyword>
<feature type="compositionally biased region" description="Basic residues" evidence="5">
    <location>
        <begin position="780"/>
        <end position="795"/>
    </location>
</feature>
<feature type="transmembrane region" description="Helical" evidence="6">
    <location>
        <begin position="447"/>
        <end position="467"/>
    </location>
</feature>
<protein>
    <submittedName>
        <fullName evidence="7">Uncharacterized protein</fullName>
    </submittedName>
</protein>
<feature type="region of interest" description="Disordered" evidence="5">
    <location>
        <begin position="519"/>
        <end position="570"/>
    </location>
</feature>
<dbReference type="PANTHER" id="PTHR17453">
    <property type="entry name" value="SIGNAL RECOGNITION PARTICLE 19 KD PROTEIN"/>
    <property type="match status" value="1"/>
</dbReference>
<feature type="compositionally biased region" description="Basic residues" evidence="5">
    <location>
        <begin position="78"/>
        <end position="98"/>
    </location>
</feature>
<feature type="region of interest" description="Disordered" evidence="5">
    <location>
        <begin position="395"/>
        <end position="442"/>
    </location>
</feature>
<sequence length="795" mass="85189">MAVSNASNTGSAEAGVLTERLTVVDSTNSPVLLFHADAHIELPGHLGPLVLAADNDDEDSAVYEAAAPSVEPAPTATHRPKPKGRPKKKKPRPRKPHTSHPPVTTAITYTQSSSSFAPTPASSHINGEVSPTSADASPTETHNPEVNTDKPTTAPRPNPDTRDSHSDTPPTPVAARTTTTNAAEVTPIITATSTLSTATRIATATTAATTAVATPPTPVSSHGSRPTKPTTPWLPSSIVPIVAPPKVTSTPSPGTSLPDAVIPDLKPNIPAHSMNVQLRLERVSYDQVIDNGVLAAQLVSFIPAQLSYLLDVEQSKILVLVIRDGTSAPAHSGNDKRKRDLVTSANADDAILVTIAIPREKYHVLDALVQNRSSMLYFPSATGFGQFVDPHYPLSAHPPSKAVPGGDHQDDDHDDDDNTADPLTGENPGVIPNPNRNRGEGVGHGPIIGSVVGLATAAYVGIAMLIVRRYRRRKLREQQREALQQSISAPIHVSGSTQAWAMSKTSSLNLLRKSNQESFFLEDSDDENRDGGVHEEDDFDLDNMDFPLPTDDQLAASPSNLHNSHGISSSTPLTPEQLAQIQSLMDTGAVGGKGNVGENGVRYVSMEEADQFKNWMCVYPCYIDGTKTVAEGRRIPQSKACIKQPWAKDIVEALKELRLSQAFEPGKTHPRDWANRGRVRVLFKENGRFCHATIHSKRELLVRLAASINKIHAKEESSANKRPEFSPLSPLTPLSIVMPGMAGADPLAGFLGGNDTTESSQEQIGESSSSAAQPTPESKRQKKLAKKPKRVMIRG</sequence>
<name>A0A9P8IFE4_MORAP</name>
<feature type="compositionally biased region" description="Low complexity" evidence="5">
    <location>
        <begin position="112"/>
        <end position="123"/>
    </location>
</feature>
<dbReference type="Gene3D" id="3.30.56.30">
    <property type="entry name" value="Signal recognition particle, SRP19-like subunit"/>
    <property type="match status" value="1"/>
</dbReference>
<evidence type="ECO:0000256" key="3">
    <source>
        <dbReference type="ARBA" id="ARBA00023135"/>
    </source>
</evidence>
<evidence type="ECO:0000256" key="2">
    <source>
        <dbReference type="ARBA" id="ARBA00022490"/>
    </source>
</evidence>
<evidence type="ECO:0000313" key="8">
    <source>
        <dbReference type="Proteomes" id="UP000717515"/>
    </source>
</evidence>
<organism evidence="7 8">
    <name type="scientific">Mortierella alpina</name>
    <name type="common">Oleaginous fungus</name>
    <name type="synonym">Mortierella renispora</name>
    <dbReference type="NCBI Taxonomy" id="64518"/>
    <lineage>
        <taxon>Eukaryota</taxon>
        <taxon>Fungi</taxon>
        <taxon>Fungi incertae sedis</taxon>
        <taxon>Mucoromycota</taxon>
        <taxon>Mortierellomycotina</taxon>
        <taxon>Mortierellomycetes</taxon>
        <taxon>Mortierellales</taxon>
        <taxon>Mortierellaceae</taxon>
        <taxon>Mortierella</taxon>
    </lineage>
</organism>
<dbReference type="Pfam" id="PF01922">
    <property type="entry name" value="SRP19"/>
    <property type="match status" value="1"/>
</dbReference>
<feature type="region of interest" description="Disordered" evidence="5">
    <location>
        <begin position="66"/>
        <end position="185"/>
    </location>
</feature>